<dbReference type="Pfam" id="PF13424">
    <property type="entry name" value="TPR_12"/>
    <property type="match status" value="1"/>
</dbReference>
<organism evidence="1 2">
    <name type="scientific">Symbiodinium necroappetens</name>
    <dbReference type="NCBI Taxonomy" id="1628268"/>
    <lineage>
        <taxon>Eukaryota</taxon>
        <taxon>Sar</taxon>
        <taxon>Alveolata</taxon>
        <taxon>Dinophyceae</taxon>
        <taxon>Suessiales</taxon>
        <taxon>Symbiodiniaceae</taxon>
        <taxon>Symbiodinium</taxon>
    </lineage>
</organism>
<evidence type="ECO:0000313" key="2">
    <source>
        <dbReference type="Proteomes" id="UP000601435"/>
    </source>
</evidence>
<dbReference type="EMBL" id="CAJNJA010037896">
    <property type="protein sequence ID" value="CAE7739940.1"/>
    <property type="molecule type" value="Genomic_DNA"/>
</dbReference>
<dbReference type="InterPro" id="IPR011990">
    <property type="entry name" value="TPR-like_helical_dom_sf"/>
</dbReference>
<keyword evidence="2" id="KW-1185">Reference proteome</keyword>
<dbReference type="PANTHER" id="PTHR46082">
    <property type="entry name" value="ATP/GTP-BINDING PROTEIN-RELATED"/>
    <property type="match status" value="1"/>
</dbReference>
<feature type="non-terminal residue" evidence="1">
    <location>
        <position position="1"/>
    </location>
</feature>
<gene>
    <name evidence="1" type="primary">klc-2</name>
    <name evidence="1" type="ORF">SNEC2469_LOCUS21373</name>
</gene>
<dbReference type="SUPFAM" id="SSF48452">
    <property type="entry name" value="TPR-like"/>
    <property type="match status" value="1"/>
</dbReference>
<dbReference type="PANTHER" id="PTHR46082:SF6">
    <property type="entry name" value="AAA+ ATPASE DOMAIN-CONTAINING PROTEIN-RELATED"/>
    <property type="match status" value="1"/>
</dbReference>
<accession>A0A812XPL3</accession>
<protein>
    <submittedName>
        <fullName evidence="1">Klc-2 protein</fullName>
    </submittedName>
</protein>
<dbReference type="Proteomes" id="UP000601435">
    <property type="component" value="Unassembled WGS sequence"/>
</dbReference>
<proteinExistence type="predicted"/>
<dbReference type="OrthoDB" id="423986at2759"/>
<sequence>SKVQTPEMKKAGRAPGRNLRGVVLNKPGTVPRTCVVIQFADGGRAVKIALDRLMDTLQLRARSIAKRKGERHLTTLLARARLGTSLRSRGMLPEAEAVLREVLEGYEQQLGPVHPRTLFAVDAWAKLLQAKGDLEESKKFYRRAVRDARKKLGASHPATLAYTDDFGALLHRNGDLLEAEELLGPAHPDTLVSLRHVSSLLKDLGELMEA</sequence>
<name>A0A812XPL3_9DINO</name>
<dbReference type="AlphaFoldDB" id="A0A812XPL3"/>
<dbReference type="InterPro" id="IPR053137">
    <property type="entry name" value="NLR-like"/>
</dbReference>
<feature type="non-terminal residue" evidence="1">
    <location>
        <position position="210"/>
    </location>
</feature>
<comment type="caution">
    <text evidence="1">The sequence shown here is derived from an EMBL/GenBank/DDBJ whole genome shotgun (WGS) entry which is preliminary data.</text>
</comment>
<evidence type="ECO:0000313" key="1">
    <source>
        <dbReference type="EMBL" id="CAE7739940.1"/>
    </source>
</evidence>
<dbReference type="Pfam" id="PF13374">
    <property type="entry name" value="TPR_10"/>
    <property type="match status" value="1"/>
</dbReference>
<reference evidence="1" key="1">
    <citation type="submission" date="2021-02" db="EMBL/GenBank/DDBJ databases">
        <authorList>
            <person name="Dougan E. K."/>
            <person name="Rhodes N."/>
            <person name="Thang M."/>
            <person name="Chan C."/>
        </authorList>
    </citation>
    <scope>NUCLEOTIDE SEQUENCE</scope>
</reference>
<dbReference type="Gene3D" id="1.25.40.10">
    <property type="entry name" value="Tetratricopeptide repeat domain"/>
    <property type="match status" value="1"/>
</dbReference>